<evidence type="ECO:0000256" key="1">
    <source>
        <dbReference type="ARBA" id="ARBA00008366"/>
    </source>
</evidence>
<keyword evidence="4 5" id="KW-0560">Oxidoreductase</keyword>
<name>A0A365YUP4_9PROT</name>
<dbReference type="InterPro" id="IPR000415">
    <property type="entry name" value="Nitroreductase-like"/>
</dbReference>
<evidence type="ECO:0000256" key="2">
    <source>
        <dbReference type="ARBA" id="ARBA00022630"/>
    </source>
</evidence>
<dbReference type="PANTHER" id="PTHR43425">
    <property type="entry name" value="OXYGEN-INSENSITIVE NADPH NITROREDUCTASE"/>
    <property type="match status" value="1"/>
</dbReference>
<protein>
    <submittedName>
        <fullName evidence="7">NADPH-dependent oxidoreductase</fullName>
    </submittedName>
</protein>
<sequence>MTDAPTSSSSLADLWKARYRQPPPDGALPENVVVRSLMAHRSVRSFSTAPVPQGVLESAIAAAQSASSSCNFQAWSVVAVTDPQRRARLAKLAGEQAFIAQAPLFLVWVADLSRLEHVAEAQAQPHVALDYLESFVMAVADTSFAAQNAAAAFESFGLGIVYVGAVRNHPSEIASELGLPPRTVAVFGMCVGHPDRRHPTAIKPRLPQSAVLHREKYAGGEEEIPAYDACMTRFRTEQGLSAQDWSTSVIGRVRDAAALHGRDRLRTELVRRGFELR</sequence>
<evidence type="ECO:0000313" key="8">
    <source>
        <dbReference type="Proteomes" id="UP000252680"/>
    </source>
</evidence>
<dbReference type="GO" id="GO:0016491">
    <property type="term" value="F:oxidoreductase activity"/>
    <property type="evidence" value="ECO:0007669"/>
    <property type="project" value="UniProtKB-UniRule"/>
</dbReference>
<dbReference type="EMBL" id="QEXL01000012">
    <property type="protein sequence ID" value="RBM06404.1"/>
    <property type="molecule type" value="Genomic_DNA"/>
</dbReference>
<dbReference type="RefSeq" id="WP_113596297.1">
    <property type="nucleotide sequence ID" value="NZ_QEXL01000012.1"/>
</dbReference>
<dbReference type="PIRSF" id="PIRSF005426">
    <property type="entry name" value="Frp"/>
    <property type="match status" value="1"/>
</dbReference>
<dbReference type="SUPFAM" id="SSF55469">
    <property type="entry name" value="FMN-dependent nitroreductase-like"/>
    <property type="match status" value="1"/>
</dbReference>
<evidence type="ECO:0000256" key="3">
    <source>
        <dbReference type="ARBA" id="ARBA00022643"/>
    </source>
</evidence>
<dbReference type="AlphaFoldDB" id="A0A365YUP4"/>
<keyword evidence="5" id="KW-0521">NADP</keyword>
<keyword evidence="2 5" id="KW-0285">Flavoprotein</keyword>
<reference evidence="7 8" key="1">
    <citation type="submission" date="2018-05" db="EMBL/GenBank/DDBJ databases">
        <title>Komagataeibacter cocois sp. nov., for a novel cellulose- producing strain isolated from coconut milk.</title>
        <authorList>
            <person name="Liu L."/>
            <person name="Wang Y."/>
            <person name="Liu S."/>
            <person name="Bi J."/>
            <person name="Chen H."/>
            <person name="Deng J."/>
            <person name="Zhang C."/>
            <person name="Hu Q."/>
            <person name="Li C."/>
        </authorList>
    </citation>
    <scope>NUCLEOTIDE SEQUENCE [LARGE SCALE GENOMIC DNA]</scope>
    <source>
        <strain evidence="7 8">WE7</strain>
    </source>
</reference>
<evidence type="ECO:0000259" key="6">
    <source>
        <dbReference type="Pfam" id="PF00881"/>
    </source>
</evidence>
<gene>
    <name evidence="7" type="ORF">NJLHNGOC_09940</name>
</gene>
<dbReference type="Proteomes" id="UP000252680">
    <property type="component" value="Unassembled WGS sequence"/>
</dbReference>
<comment type="similarity">
    <text evidence="1 5">Belongs to the flavin oxidoreductase frp family.</text>
</comment>
<organism evidence="7 8">
    <name type="scientific">Novacetimonas cocois</name>
    <dbReference type="NCBI Taxonomy" id="1747507"/>
    <lineage>
        <taxon>Bacteria</taxon>
        <taxon>Pseudomonadati</taxon>
        <taxon>Pseudomonadota</taxon>
        <taxon>Alphaproteobacteria</taxon>
        <taxon>Acetobacterales</taxon>
        <taxon>Acetobacteraceae</taxon>
        <taxon>Novacetimonas</taxon>
    </lineage>
</organism>
<dbReference type="PANTHER" id="PTHR43425:SF2">
    <property type="entry name" value="OXYGEN-INSENSITIVE NADPH NITROREDUCTASE"/>
    <property type="match status" value="1"/>
</dbReference>
<proteinExistence type="inferred from homology"/>
<feature type="domain" description="Nitroreductase" evidence="6">
    <location>
        <begin position="38"/>
        <end position="193"/>
    </location>
</feature>
<dbReference type="Gene3D" id="3.40.109.10">
    <property type="entry name" value="NADH Oxidase"/>
    <property type="match status" value="1"/>
</dbReference>
<dbReference type="OrthoDB" id="3181400at2"/>
<evidence type="ECO:0000256" key="4">
    <source>
        <dbReference type="ARBA" id="ARBA00023002"/>
    </source>
</evidence>
<keyword evidence="3 5" id="KW-0288">FMN</keyword>
<accession>A0A365YUP4</accession>
<dbReference type="Pfam" id="PF00881">
    <property type="entry name" value="Nitroreductase"/>
    <property type="match status" value="1"/>
</dbReference>
<keyword evidence="8" id="KW-1185">Reference proteome</keyword>
<evidence type="ECO:0000256" key="5">
    <source>
        <dbReference type="PIRNR" id="PIRNR005426"/>
    </source>
</evidence>
<comment type="caution">
    <text evidence="7">The sequence shown here is derived from an EMBL/GenBank/DDBJ whole genome shotgun (WGS) entry which is preliminary data.</text>
</comment>
<dbReference type="InterPro" id="IPR016446">
    <property type="entry name" value="Flavin_OxRdtase_Frp"/>
</dbReference>
<evidence type="ECO:0000313" key="7">
    <source>
        <dbReference type="EMBL" id="RBM06404.1"/>
    </source>
</evidence>
<dbReference type="InterPro" id="IPR029479">
    <property type="entry name" value="Nitroreductase"/>
</dbReference>